<evidence type="ECO:0000313" key="1">
    <source>
        <dbReference type="EMBL" id="AKZ55409.1"/>
    </source>
</evidence>
<proteinExistence type="predicted"/>
<dbReference type="Proteomes" id="UP000061018">
    <property type="component" value="Chromosome"/>
</dbReference>
<organism evidence="1 2">
    <name type="scientific">Streptomyces ambofaciens (strain ATCC 23877 / 3486 / DSM 40053 / JCM 4204 / NBRC 12836 / NRRL B-2516)</name>
    <dbReference type="NCBI Taxonomy" id="278992"/>
    <lineage>
        <taxon>Bacteria</taxon>
        <taxon>Bacillati</taxon>
        <taxon>Actinomycetota</taxon>
        <taxon>Actinomycetes</taxon>
        <taxon>Kitasatosporales</taxon>
        <taxon>Streptomycetaceae</taxon>
        <taxon>Streptomyces</taxon>
    </lineage>
</organism>
<dbReference type="KEGG" id="samb:SAM23877_2360"/>
<name>A0A0K2AQZ2_STRA7</name>
<dbReference type="EMBL" id="CP012382">
    <property type="protein sequence ID" value="AKZ55409.1"/>
    <property type="molecule type" value="Genomic_DNA"/>
</dbReference>
<protein>
    <submittedName>
        <fullName evidence="1">Uncharacterized protein</fullName>
    </submittedName>
</protein>
<gene>
    <name evidence="1" type="ORF">SAM23877_2360</name>
</gene>
<accession>A0A0K2AQZ2</accession>
<dbReference type="AlphaFoldDB" id="A0A0K2AQZ2"/>
<reference evidence="2" key="1">
    <citation type="journal article" date="2015" name="J. Biotechnol.">
        <title>Complete genome sequence of Streptomyces ambofaciens ATCC 23877, the spiramycin producer.</title>
        <authorList>
            <person name="Thibessard A."/>
            <person name="Haas D."/>
            <person name="Gerbaud C."/>
            <person name="Aigle B."/>
            <person name="Lautru S."/>
            <person name="Pernodet J.L."/>
            <person name="Leblond P."/>
        </authorList>
    </citation>
    <scope>NUCLEOTIDE SEQUENCE [LARGE SCALE GENOMIC DNA]</scope>
    <source>
        <strain evidence="2">ATCC 23877 / 3486 / DSM 40053 / JCM 4204 / NBRC 12836 / NRRL B-2516</strain>
    </source>
</reference>
<evidence type="ECO:0000313" key="2">
    <source>
        <dbReference type="Proteomes" id="UP000061018"/>
    </source>
</evidence>
<sequence length="55" mass="5627">MVSCVVSGVVCGMDGPRSGMCPSLFCESGTYALSSYGLERTDSNNLSEGGAGCQR</sequence>